<accession>A0A157T1D7</accession>
<dbReference type="Gene3D" id="2.40.70.10">
    <property type="entry name" value="Acid Proteases"/>
    <property type="match status" value="1"/>
</dbReference>
<proteinExistence type="predicted"/>
<protein>
    <submittedName>
        <fullName evidence="1">Peptidase</fullName>
    </submittedName>
</protein>
<evidence type="ECO:0000313" key="1">
    <source>
        <dbReference type="EMBL" id="SAI85069.1"/>
    </source>
</evidence>
<reference evidence="2" key="1">
    <citation type="submission" date="2016-04" db="EMBL/GenBank/DDBJ databases">
        <authorList>
            <person name="Shah S.A."/>
            <person name="Garrett R.A."/>
        </authorList>
    </citation>
    <scope>NUCLEOTIDE SEQUENCE [LARGE SCALE GENOMIC DNA]</scope>
    <source>
        <strain evidence="2">ATCC 35091 / DSM 1616 / JCM 8930 / NBRC 15331 / P1</strain>
    </source>
</reference>
<evidence type="ECO:0000313" key="2">
    <source>
        <dbReference type="Proteomes" id="UP000076770"/>
    </source>
</evidence>
<sequence length="114" mass="12753">MKCRIGCISLDFELETEGIKVRAKVDTGFDGEIIVTKEIFDKIPYNSSDGTRICTASMECYSTFVKLVRTKFLGREITAEVLNSPVIEKNIIGEGLLKKVSAVINYKDNKIEDP</sequence>
<organism evidence="1 2">
    <name type="scientific">Saccharolobus solfataricus</name>
    <name type="common">Sulfolobus solfataricus</name>
    <dbReference type="NCBI Taxonomy" id="2287"/>
    <lineage>
        <taxon>Archaea</taxon>
        <taxon>Thermoproteota</taxon>
        <taxon>Thermoprotei</taxon>
        <taxon>Sulfolobales</taxon>
        <taxon>Sulfolobaceae</taxon>
        <taxon>Saccharolobus</taxon>
    </lineage>
</organism>
<dbReference type="AlphaFoldDB" id="A0A157T1D7"/>
<dbReference type="PATRIC" id="fig|2287.9.peg.1560"/>
<dbReference type="Proteomes" id="UP000076770">
    <property type="component" value="Chromosome i"/>
</dbReference>
<dbReference type="InterPro" id="IPR021109">
    <property type="entry name" value="Peptidase_aspartic_dom_sf"/>
</dbReference>
<dbReference type="InterPro" id="IPR022274">
    <property type="entry name" value="Peptidase_asp_AF0612"/>
</dbReference>
<gene>
    <name evidence="1" type="ORF">SSOP1_1515</name>
</gene>
<dbReference type="NCBIfam" id="TIGR03698">
    <property type="entry name" value="clan_AA_DTGF"/>
    <property type="match status" value="1"/>
</dbReference>
<name>A0A157T1D7_SACSO</name>
<dbReference type="EMBL" id="LT549890">
    <property type="protein sequence ID" value="SAI85069.1"/>
    <property type="molecule type" value="Genomic_DNA"/>
</dbReference>